<dbReference type="AlphaFoldDB" id="K0SW08"/>
<evidence type="ECO:0000313" key="1">
    <source>
        <dbReference type="EMBL" id="EJK65141.1"/>
    </source>
</evidence>
<sequence length="99" mass="11153">MSPNIIVGGRVTVTRRRGGSKECMQGERRLGIDFVEYNDFPTLPTYPNGAIDFPHPNWSKFTLHLYRLGRPLTLGNTMDSWVTATVSPMRPTVMPVALF</sequence>
<gene>
    <name evidence="1" type="ORF">THAOC_14039</name>
</gene>
<accession>K0SW08</accession>
<protein>
    <submittedName>
        <fullName evidence="1">Uncharacterized protein</fullName>
    </submittedName>
</protein>
<dbReference type="Proteomes" id="UP000266841">
    <property type="component" value="Unassembled WGS sequence"/>
</dbReference>
<organism evidence="1 2">
    <name type="scientific">Thalassiosira oceanica</name>
    <name type="common">Marine diatom</name>
    <dbReference type="NCBI Taxonomy" id="159749"/>
    <lineage>
        <taxon>Eukaryota</taxon>
        <taxon>Sar</taxon>
        <taxon>Stramenopiles</taxon>
        <taxon>Ochrophyta</taxon>
        <taxon>Bacillariophyta</taxon>
        <taxon>Coscinodiscophyceae</taxon>
        <taxon>Thalassiosirophycidae</taxon>
        <taxon>Thalassiosirales</taxon>
        <taxon>Thalassiosiraceae</taxon>
        <taxon>Thalassiosira</taxon>
    </lineage>
</organism>
<dbReference type="EMBL" id="AGNL01016315">
    <property type="protein sequence ID" value="EJK65141.1"/>
    <property type="molecule type" value="Genomic_DNA"/>
</dbReference>
<proteinExistence type="predicted"/>
<evidence type="ECO:0000313" key="2">
    <source>
        <dbReference type="Proteomes" id="UP000266841"/>
    </source>
</evidence>
<keyword evidence="2" id="KW-1185">Reference proteome</keyword>
<comment type="caution">
    <text evidence="1">The sequence shown here is derived from an EMBL/GenBank/DDBJ whole genome shotgun (WGS) entry which is preliminary data.</text>
</comment>
<reference evidence="1 2" key="1">
    <citation type="journal article" date="2012" name="Genome Biol.">
        <title>Genome and low-iron response of an oceanic diatom adapted to chronic iron limitation.</title>
        <authorList>
            <person name="Lommer M."/>
            <person name="Specht M."/>
            <person name="Roy A.S."/>
            <person name="Kraemer L."/>
            <person name="Andreson R."/>
            <person name="Gutowska M.A."/>
            <person name="Wolf J."/>
            <person name="Bergner S.V."/>
            <person name="Schilhabel M.B."/>
            <person name="Klostermeier U.C."/>
            <person name="Beiko R.G."/>
            <person name="Rosenstiel P."/>
            <person name="Hippler M."/>
            <person name="Laroche J."/>
        </authorList>
    </citation>
    <scope>NUCLEOTIDE SEQUENCE [LARGE SCALE GENOMIC DNA]</scope>
    <source>
        <strain evidence="1 2">CCMP1005</strain>
    </source>
</reference>
<name>K0SW08_THAOC</name>